<gene>
    <name evidence="2" type="ORF">DAETH_35030</name>
</gene>
<keyword evidence="1" id="KW-0732">Signal</keyword>
<name>A0ABN6RKX9_9DEIO</name>
<reference evidence="2" key="1">
    <citation type="submission" date="2022-07" db="EMBL/GenBank/DDBJ databases">
        <title>Complete Genome Sequence of the Radioresistant Bacterium Deinococcus aetherius ST0316, Isolated from the Air Dust collected in Lower Stratosphere above Japan.</title>
        <authorList>
            <person name="Satoh K."/>
            <person name="Hagiwara K."/>
            <person name="Katsumata K."/>
            <person name="Kubo A."/>
            <person name="Yokobori S."/>
            <person name="Yamagishi A."/>
            <person name="Oono Y."/>
            <person name="Narumi I."/>
        </authorList>
    </citation>
    <scope>NUCLEOTIDE SEQUENCE</scope>
    <source>
        <strain evidence="2">ST0316</strain>
        <plasmid evidence="2">pDAETH-1</plasmid>
    </source>
</reference>
<dbReference type="Proteomes" id="UP001064971">
    <property type="component" value="Plasmid pDAETH-1"/>
</dbReference>
<dbReference type="SUPFAM" id="SSF63829">
    <property type="entry name" value="Calcium-dependent phosphotriesterase"/>
    <property type="match status" value="2"/>
</dbReference>
<feature type="signal peptide" evidence="1">
    <location>
        <begin position="1"/>
        <end position="20"/>
    </location>
</feature>
<dbReference type="Gene3D" id="2.130.10.10">
    <property type="entry name" value="YVTN repeat-like/Quinoprotein amine dehydrogenase"/>
    <property type="match status" value="1"/>
</dbReference>
<evidence type="ECO:0000313" key="3">
    <source>
        <dbReference type="Proteomes" id="UP001064971"/>
    </source>
</evidence>
<keyword evidence="3" id="KW-1185">Reference proteome</keyword>
<dbReference type="RefSeq" id="WP_264778011.1">
    <property type="nucleotide sequence ID" value="NZ_AP026561.1"/>
</dbReference>
<keyword evidence="2" id="KW-0614">Plasmid</keyword>
<proteinExistence type="predicted"/>
<feature type="chain" id="PRO_5045863765" description="NHL repeat containing protein" evidence="1">
    <location>
        <begin position="21"/>
        <end position="371"/>
    </location>
</feature>
<evidence type="ECO:0000256" key="1">
    <source>
        <dbReference type="SAM" id="SignalP"/>
    </source>
</evidence>
<geneLocation type="plasmid" evidence="2 3">
    <name>pDAETH-1</name>
</geneLocation>
<evidence type="ECO:0008006" key="4">
    <source>
        <dbReference type="Google" id="ProtNLM"/>
    </source>
</evidence>
<organism evidence="2 3">
    <name type="scientific">Deinococcus aetherius</name>
    <dbReference type="NCBI Taxonomy" id="200252"/>
    <lineage>
        <taxon>Bacteria</taxon>
        <taxon>Thermotogati</taxon>
        <taxon>Deinococcota</taxon>
        <taxon>Deinococci</taxon>
        <taxon>Deinococcales</taxon>
        <taxon>Deinococcaceae</taxon>
        <taxon>Deinococcus</taxon>
    </lineage>
</organism>
<dbReference type="EMBL" id="AP026561">
    <property type="protein sequence ID" value="BDP43534.1"/>
    <property type="molecule type" value="Genomic_DNA"/>
</dbReference>
<dbReference type="InterPro" id="IPR015943">
    <property type="entry name" value="WD40/YVTN_repeat-like_dom_sf"/>
</dbReference>
<dbReference type="NCBIfam" id="NF033206">
    <property type="entry name" value="ScyE_fam"/>
    <property type="match status" value="1"/>
</dbReference>
<sequence length="371" mass="37257">MGLTATRRSAALLATAFLLAGCTREVVVAPAHGSVVASGLNGPQGVYVDGQDNVWVADSGTGGTQVIGSIPGESGPVSITLGDTARVVRVSAGGEQTVVTTLPSLGTPFGAVGASRLTTLGGEVYVTNGQWTAFPGGGTRPAKLAAVLKISGNAATEVADTYAWEAANNPDGVPAEQGGIDSHPYGLTALNGRLYITDAAANTLLRLDPATKTLATVTVFQALRVTPPGATEPIEAQAVPTGVAAGADGALYVALFPGGPELPGSARIIRVDPVTGAQTDYATGLSGLTDLRAGPDGNLYAVSFAPTGPGSGSVIRVKANNVKETVLGGLNFPTSIAFNARGDAFVAVNGVGEPGTGRVLRYDFLTRYGAQ</sequence>
<dbReference type="InterPro" id="IPR048031">
    <property type="entry name" value="ScyD/ScyE-like"/>
</dbReference>
<dbReference type="InterPro" id="IPR011042">
    <property type="entry name" value="6-blade_b-propeller_TolB-like"/>
</dbReference>
<protein>
    <recommendedName>
        <fullName evidence="4">NHL repeat containing protein</fullName>
    </recommendedName>
</protein>
<evidence type="ECO:0000313" key="2">
    <source>
        <dbReference type="EMBL" id="BDP43534.1"/>
    </source>
</evidence>
<dbReference type="PROSITE" id="PS51257">
    <property type="entry name" value="PROKAR_LIPOPROTEIN"/>
    <property type="match status" value="1"/>
</dbReference>
<dbReference type="Gene3D" id="2.120.10.30">
    <property type="entry name" value="TolB, C-terminal domain"/>
    <property type="match status" value="1"/>
</dbReference>
<accession>A0ABN6RKX9</accession>